<evidence type="ECO:0000256" key="2">
    <source>
        <dbReference type="SAM" id="Phobius"/>
    </source>
</evidence>
<dbReference type="PANTHER" id="PTHR16026:SF0">
    <property type="entry name" value="CARTILAGE ACIDIC PROTEIN 1"/>
    <property type="match status" value="1"/>
</dbReference>
<protein>
    <submittedName>
        <fullName evidence="4">VCBS repeat protein</fullName>
    </submittedName>
</protein>
<dbReference type="Gene3D" id="2.130.10.130">
    <property type="entry name" value="Integrin alpha, N-terminal"/>
    <property type="match status" value="5"/>
</dbReference>
<feature type="transmembrane region" description="Helical" evidence="2">
    <location>
        <begin position="39"/>
        <end position="59"/>
    </location>
</feature>
<gene>
    <name evidence="4" type="ORF">CLV48_101624</name>
</gene>
<evidence type="ECO:0000259" key="3">
    <source>
        <dbReference type="Pfam" id="PF07593"/>
    </source>
</evidence>
<keyword evidence="2" id="KW-0472">Membrane</keyword>
<proteinExistence type="predicted"/>
<organism evidence="4 5">
    <name type="scientific">Cecembia rubra</name>
    <dbReference type="NCBI Taxonomy" id="1485585"/>
    <lineage>
        <taxon>Bacteria</taxon>
        <taxon>Pseudomonadati</taxon>
        <taxon>Bacteroidota</taxon>
        <taxon>Cytophagia</taxon>
        <taxon>Cytophagales</taxon>
        <taxon>Cyclobacteriaceae</taxon>
        <taxon>Cecembia</taxon>
    </lineage>
</organism>
<evidence type="ECO:0000256" key="1">
    <source>
        <dbReference type="ARBA" id="ARBA00022729"/>
    </source>
</evidence>
<dbReference type="SUPFAM" id="SSF69318">
    <property type="entry name" value="Integrin alpha N-terminal domain"/>
    <property type="match status" value="3"/>
</dbReference>
<keyword evidence="1" id="KW-0732">Signal</keyword>
<dbReference type="InterPro" id="IPR028994">
    <property type="entry name" value="Integrin_alpha_N"/>
</dbReference>
<dbReference type="InterPro" id="IPR011519">
    <property type="entry name" value="UnbV_ASPIC"/>
</dbReference>
<feature type="domain" description="ASPIC/UnbV" evidence="3">
    <location>
        <begin position="558"/>
        <end position="624"/>
    </location>
</feature>
<dbReference type="InterPro" id="IPR027039">
    <property type="entry name" value="Crtac1"/>
</dbReference>
<reference evidence="4 5" key="1">
    <citation type="submission" date="2018-03" db="EMBL/GenBank/DDBJ databases">
        <title>Genomic Encyclopedia of Archaeal and Bacterial Type Strains, Phase II (KMG-II): from individual species to whole genera.</title>
        <authorList>
            <person name="Goeker M."/>
        </authorList>
    </citation>
    <scope>NUCLEOTIDE SEQUENCE [LARGE SCALE GENOMIC DNA]</scope>
    <source>
        <strain evidence="4 5">DSM 28057</strain>
    </source>
</reference>
<evidence type="ECO:0000313" key="4">
    <source>
        <dbReference type="EMBL" id="PSL07686.1"/>
    </source>
</evidence>
<keyword evidence="2" id="KW-1133">Transmembrane helix</keyword>
<dbReference type="AlphaFoldDB" id="A0A2P8EDX5"/>
<name>A0A2P8EDX5_9BACT</name>
<comment type="caution">
    <text evidence="4">The sequence shown here is derived from an EMBL/GenBank/DDBJ whole genome shotgun (WGS) entry which is preliminary data.</text>
</comment>
<dbReference type="PANTHER" id="PTHR16026">
    <property type="entry name" value="CARTILAGE ACIDIC PROTEIN 1"/>
    <property type="match status" value="1"/>
</dbReference>
<dbReference type="Pfam" id="PF13517">
    <property type="entry name" value="FG-GAP_3"/>
    <property type="match status" value="7"/>
</dbReference>
<evidence type="ECO:0000313" key="5">
    <source>
        <dbReference type="Proteomes" id="UP000240708"/>
    </source>
</evidence>
<accession>A0A2P8EDX5</accession>
<keyword evidence="2" id="KW-0812">Transmembrane</keyword>
<sequence length="1138" mass="127655">MIKSPNRDSFYWLIYLLGLHLYQKRFIKRDIISMKLNNSLLILSMILISSLGFLGSSSISRQAAIFELVPANKSGIKFQNKLIEDRNNNVLRYEYFYNGGGVAIGDINNDGLEDIYFTGNMVPNKLYLNQGDFKFKDITKQAGVAGKDSWTTGVTMADVNGDGWLDIYVCYSGRGNLESMKNQLFINQKDGTFKEEAALYGLDDHSNSIQALFFDYDLDGDLDMYLLNHNTNVINEIEFDAARNDRNPLAGDKLYRNDNGKFTNVSKEAGIIGNSMGFGLGVAVADITGNGYPDIYISNDYIEPDYLYINNGDGTFTESLAQYLEHISYFSMGSDISDFNNDGLPDIFTLDMLPEDNRRQKLLYGPENYEQYALMIMKGFYHQNMRNMLHLNNGNGSFSEVGQFAGVSNTDWSWASFFVDFDNDGWKDLFVSNGYYRDYTNRDFLKFKGDYYFNKARERQPADTLFLVTSMSSTPVHNYIFKNNGDLTFSDKSNEWGFSKPNFSNGAAYADLNNDGKIDLVVNNLDATASIFKNINQNQTESNFLQIELKGDGKNTFGYGAKIFVFTGKNMQFFEQQPTRGFQSSMSHKVHFGLGKSQIVDSLSIIWPDGREEKKKNVAANQVLVLDQKQAARMNFTDPSEEDEIFIRIKPQITYTHVEYGFNDFKRQPLLTNMISTCGPVMASTDVINNKLTDLFIGGSFGSPGKLFFQVSNGQFIQSQGLDLSADKDFTDADAVFFDANGDGRPDLFIASGGYHDYKANDPRLSDRIYINQGGGNFKKDMDALPPVFSSSSCARVADFNGDGHPDVFVGGRVVPGNYPKSPKSQLLLNDGNGKFRDVIGEIGTNMEYMGMVTDAAWVDLNADSFPDLIVVGEFMPVKIFLNEGGEKFIDATDSYFDKPLTGLWSSLAMADFDGDGDVDFVLGNFGSNSQLKANQREPIRLYFGDFDNNGSVDPILTYFIQGKPYPFASRDELLDQMYSLRSKFNNYASYADAQLEEILNADQLKKAEVLEAAELRSVYLENKNGRFIPRPLPSQAQFAPIRSILVHDFDKDGHLDLVLGGNENSSRLRIGVIDANFGQLFKGDGNGNFQYITQKKSGLSIYGDVKSMKMIQSGSRTFLVVGLNNRPIETYLLNEKK</sequence>
<feature type="transmembrane region" description="Helical" evidence="2">
    <location>
        <begin position="12"/>
        <end position="27"/>
    </location>
</feature>
<dbReference type="Proteomes" id="UP000240708">
    <property type="component" value="Unassembled WGS sequence"/>
</dbReference>
<dbReference type="EMBL" id="PYGF01000001">
    <property type="protein sequence ID" value="PSL07686.1"/>
    <property type="molecule type" value="Genomic_DNA"/>
</dbReference>
<dbReference type="Pfam" id="PF07593">
    <property type="entry name" value="UnbV_ASPIC"/>
    <property type="match status" value="1"/>
</dbReference>
<dbReference type="InterPro" id="IPR013517">
    <property type="entry name" value="FG-GAP"/>
</dbReference>
<keyword evidence="5" id="KW-1185">Reference proteome</keyword>